<dbReference type="Proteomes" id="UP001595851">
    <property type="component" value="Unassembled WGS sequence"/>
</dbReference>
<dbReference type="SUPFAM" id="SSF81296">
    <property type="entry name" value="E set domains"/>
    <property type="match status" value="1"/>
</dbReference>
<dbReference type="InterPro" id="IPR014756">
    <property type="entry name" value="Ig_E-set"/>
</dbReference>
<dbReference type="Pfam" id="PF01833">
    <property type="entry name" value="TIG"/>
    <property type="match status" value="1"/>
</dbReference>
<keyword evidence="3" id="KW-1185">Reference proteome</keyword>
<dbReference type="RefSeq" id="WP_379534454.1">
    <property type="nucleotide sequence ID" value="NZ_JBHSBI010000036.1"/>
</dbReference>
<proteinExistence type="predicted"/>
<reference evidence="3" key="1">
    <citation type="journal article" date="2019" name="Int. J. Syst. Evol. Microbiol.">
        <title>The Global Catalogue of Microorganisms (GCM) 10K type strain sequencing project: providing services to taxonomists for standard genome sequencing and annotation.</title>
        <authorList>
            <consortium name="The Broad Institute Genomics Platform"/>
            <consortium name="The Broad Institute Genome Sequencing Center for Infectious Disease"/>
            <person name="Wu L."/>
            <person name="Ma J."/>
        </authorList>
    </citation>
    <scope>NUCLEOTIDE SEQUENCE [LARGE SCALE GENOMIC DNA]</scope>
    <source>
        <strain evidence="3">TBRC 1276</strain>
    </source>
</reference>
<sequence length="158" mass="16255">MTLYAKSGNAYTQLTKAAATAKTAAYVELDPLIKISEDLFEGTRPDGTVFPEGRMSVRFPAGSVVRKSVFDRCFPDATIESVFPATGAAAGGTDLTIRGRNFTPSSTVTIGGTAAAALVVVDDTTIRCKSPAHAAGAVAVVVTTNASAVTKADAFTYA</sequence>
<organism evidence="2 3">
    <name type="scientific">Nonomuraea purpurea</name>
    <dbReference type="NCBI Taxonomy" id="1849276"/>
    <lineage>
        <taxon>Bacteria</taxon>
        <taxon>Bacillati</taxon>
        <taxon>Actinomycetota</taxon>
        <taxon>Actinomycetes</taxon>
        <taxon>Streptosporangiales</taxon>
        <taxon>Streptosporangiaceae</taxon>
        <taxon>Nonomuraea</taxon>
    </lineage>
</organism>
<dbReference type="Gene3D" id="2.60.40.10">
    <property type="entry name" value="Immunoglobulins"/>
    <property type="match status" value="1"/>
</dbReference>
<dbReference type="InterPro" id="IPR013783">
    <property type="entry name" value="Ig-like_fold"/>
</dbReference>
<feature type="domain" description="IPT/TIG" evidence="1">
    <location>
        <begin position="76"/>
        <end position="158"/>
    </location>
</feature>
<evidence type="ECO:0000259" key="1">
    <source>
        <dbReference type="SMART" id="SM00429"/>
    </source>
</evidence>
<protein>
    <submittedName>
        <fullName evidence="2">IPT/TIG domain-containing protein</fullName>
    </submittedName>
</protein>
<accession>A0ABV8GNT0</accession>
<comment type="caution">
    <text evidence="2">The sequence shown here is derived from an EMBL/GenBank/DDBJ whole genome shotgun (WGS) entry which is preliminary data.</text>
</comment>
<dbReference type="InterPro" id="IPR002909">
    <property type="entry name" value="IPT_dom"/>
</dbReference>
<gene>
    <name evidence="2" type="ORF">ACFOY2_45865</name>
</gene>
<name>A0ABV8GNT0_9ACTN</name>
<dbReference type="EMBL" id="JBHSBI010000036">
    <property type="protein sequence ID" value="MFC4014619.1"/>
    <property type="molecule type" value="Genomic_DNA"/>
</dbReference>
<dbReference type="SMART" id="SM00429">
    <property type="entry name" value="IPT"/>
    <property type="match status" value="1"/>
</dbReference>
<dbReference type="CDD" id="cd00603">
    <property type="entry name" value="IPT_PCSR"/>
    <property type="match status" value="1"/>
</dbReference>
<evidence type="ECO:0000313" key="2">
    <source>
        <dbReference type="EMBL" id="MFC4014619.1"/>
    </source>
</evidence>
<evidence type="ECO:0000313" key="3">
    <source>
        <dbReference type="Proteomes" id="UP001595851"/>
    </source>
</evidence>